<feature type="domain" description="ABC transporter" evidence="4">
    <location>
        <begin position="4"/>
        <end position="235"/>
    </location>
</feature>
<dbReference type="PROSITE" id="PS50893">
    <property type="entry name" value="ABC_TRANSPORTER_2"/>
    <property type="match status" value="1"/>
</dbReference>
<dbReference type="RefSeq" id="WP_271222396.1">
    <property type="nucleotide sequence ID" value="NZ_BAAAVD010000018.1"/>
</dbReference>
<keyword evidence="3 5" id="KW-0067">ATP-binding</keyword>
<accession>A0A9W6I8P3</accession>
<comment type="caution">
    <text evidence="5">The sequence shown here is derived from an EMBL/GenBank/DDBJ whole genome shotgun (WGS) entry which is preliminary data.</text>
</comment>
<evidence type="ECO:0000259" key="4">
    <source>
        <dbReference type="PROSITE" id="PS50893"/>
    </source>
</evidence>
<dbReference type="InterPro" id="IPR003439">
    <property type="entry name" value="ABC_transporter-like_ATP-bd"/>
</dbReference>
<dbReference type="InterPro" id="IPR003593">
    <property type="entry name" value="AAA+_ATPase"/>
</dbReference>
<evidence type="ECO:0000256" key="3">
    <source>
        <dbReference type="ARBA" id="ARBA00022840"/>
    </source>
</evidence>
<dbReference type="InterPro" id="IPR013611">
    <property type="entry name" value="Transp-assoc_OB_typ2"/>
</dbReference>
<dbReference type="InterPro" id="IPR017871">
    <property type="entry name" value="ABC_transporter-like_CS"/>
</dbReference>
<evidence type="ECO:0000313" key="5">
    <source>
        <dbReference type="EMBL" id="GLK14145.1"/>
    </source>
</evidence>
<dbReference type="GO" id="GO:0005524">
    <property type="term" value="F:ATP binding"/>
    <property type="evidence" value="ECO:0007669"/>
    <property type="project" value="UniProtKB-KW"/>
</dbReference>
<dbReference type="InterPro" id="IPR008995">
    <property type="entry name" value="Mo/tungstate-bd_C_term_dom"/>
</dbReference>
<dbReference type="Proteomes" id="UP001143474">
    <property type="component" value="Unassembled WGS sequence"/>
</dbReference>
<organism evidence="5 6">
    <name type="scientific">Streptosporangium carneum</name>
    <dbReference type="NCBI Taxonomy" id="47481"/>
    <lineage>
        <taxon>Bacteria</taxon>
        <taxon>Bacillati</taxon>
        <taxon>Actinomycetota</taxon>
        <taxon>Actinomycetes</taxon>
        <taxon>Streptosporangiales</taxon>
        <taxon>Streptosporangiaceae</taxon>
        <taxon>Streptosporangium</taxon>
    </lineage>
</organism>
<gene>
    <name evidence="5" type="ORF">GCM10017600_75570</name>
</gene>
<proteinExistence type="predicted"/>
<keyword evidence="6" id="KW-1185">Reference proteome</keyword>
<dbReference type="Gene3D" id="3.40.50.300">
    <property type="entry name" value="P-loop containing nucleotide triphosphate hydrolases"/>
    <property type="match status" value="1"/>
</dbReference>
<keyword evidence="2" id="KW-0547">Nucleotide-binding</keyword>
<reference evidence="5" key="2">
    <citation type="submission" date="2023-01" db="EMBL/GenBank/DDBJ databases">
        <authorList>
            <person name="Sun Q."/>
            <person name="Evtushenko L."/>
        </authorList>
    </citation>
    <scope>NUCLEOTIDE SEQUENCE</scope>
    <source>
        <strain evidence="5">VKM Ac-2007</strain>
    </source>
</reference>
<dbReference type="FunFam" id="3.40.50.300:FF:000042">
    <property type="entry name" value="Maltose/maltodextrin ABC transporter, ATP-binding protein"/>
    <property type="match status" value="1"/>
</dbReference>
<dbReference type="Gene3D" id="2.40.50.100">
    <property type="match status" value="1"/>
</dbReference>
<dbReference type="SUPFAM" id="SSF50331">
    <property type="entry name" value="MOP-like"/>
    <property type="match status" value="1"/>
</dbReference>
<dbReference type="InterPro" id="IPR027417">
    <property type="entry name" value="P-loop_NTPase"/>
</dbReference>
<evidence type="ECO:0000256" key="1">
    <source>
        <dbReference type="ARBA" id="ARBA00022448"/>
    </source>
</evidence>
<dbReference type="AlphaFoldDB" id="A0A9W6I8P3"/>
<dbReference type="InterPro" id="IPR047641">
    <property type="entry name" value="ABC_transpr_MalK/UgpC-like"/>
</dbReference>
<evidence type="ECO:0000256" key="2">
    <source>
        <dbReference type="ARBA" id="ARBA00022741"/>
    </source>
</evidence>
<name>A0A9W6I8P3_9ACTN</name>
<protein>
    <submittedName>
        <fullName evidence="5">Sugar ABC transporter ATP-binding protein</fullName>
    </submittedName>
</protein>
<dbReference type="Pfam" id="PF08402">
    <property type="entry name" value="TOBE_2"/>
    <property type="match status" value="1"/>
</dbReference>
<dbReference type="SUPFAM" id="SSF52540">
    <property type="entry name" value="P-loop containing nucleoside triphosphate hydrolases"/>
    <property type="match status" value="1"/>
</dbReference>
<dbReference type="GO" id="GO:0055052">
    <property type="term" value="C:ATP-binding cassette (ABC) transporter complex, substrate-binding subunit-containing"/>
    <property type="evidence" value="ECO:0007669"/>
    <property type="project" value="TreeGrafter"/>
</dbReference>
<dbReference type="InterPro" id="IPR012340">
    <property type="entry name" value="NA-bd_OB-fold"/>
</dbReference>
<dbReference type="EMBL" id="BSEV01000029">
    <property type="protein sequence ID" value="GLK14145.1"/>
    <property type="molecule type" value="Genomic_DNA"/>
</dbReference>
<dbReference type="Gene3D" id="2.40.50.140">
    <property type="entry name" value="Nucleic acid-binding proteins"/>
    <property type="match status" value="1"/>
</dbReference>
<dbReference type="GO" id="GO:0016887">
    <property type="term" value="F:ATP hydrolysis activity"/>
    <property type="evidence" value="ECO:0007669"/>
    <property type="project" value="InterPro"/>
</dbReference>
<dbReference type="GO" id="GO:0140359">
    <property type="term" value="F:ABC-type transporter activity"/>
    <property type="evidence" value="ECO:0007669"/>
    <property type="project" value="UniProtKB-ARBA"/>
</dbReference>
<dbReference type="PANTHER" id="PTHR43875:SF1">
    <property type="entry name" value="OSMOPROTECTIVE COMPOUNDS UPTAKE ATP-BINDING PROTEIN GGTA"/>
    <property type="match status" value="1"/>
</dbReference>
<reference evidence="5" key="1">
    <citation type="journal article" date="2014" name="Int. J. Syst. Evol. Microbiol.">
        <title>Complete genome sequence of Corynebacterium casei LMG S-19264T (=DSM 44701T), isolated from a smear-ripened cheese.</title>
        <authorList>
            <consortium name="US DOE Joint Genome Institute (JGI-PGF)"/>
            <person name="Walter F."/>
            <person name="Albersmeier A."/>
            <person name="Kalinowski J."/>
            <person name="Ruckert C."/>
        </authorList>
    </citation>
    <scope>NUCLEOTIDE SEQUENCE</scope>
    <source>
        <strain evidence="5">VKM Ac-2007</strain>
    </source>
</reference>
<keyword evidence="1" id="KW-0813">Transport</keyword>
<dbReference type="PANTHER" id="PTHR43875">
    <property type="entry name" value="MALTODEXTRIN IMPORT ATP-BINDING PROTEIN MSMX"/>
    <property type="match status" value="1"/>
</dbReference>
<dbReference type="PROSITE" id="PS00211">
    <property type="entry name" value="ABC_TRANSPORTER_1"/>
    <property type="match status" value="1"/>
</dbReference>
<dbReference type="Pfam" id="PF00005">
    <property type="entry name" value="ABC_tran"/>
    <property type="match status" value="1"/>
</dbReference>
<dbReference type="SMART" id="SM00382">
    <property type="entry name" value="AAA"/>
    <property type="match status" value="1"/>
</dbReference>
<sequence>MSGIFLTGVSKRFGDVVAVDALDLSLRGGESLVVLGPSGSGKSTLLRIIAGLETPDAGEIRIGGVLQNGLPPHRRDVAIVFQHFALYPHLSALDNITLGLRHGLRLGRQEAARRAAEVAERLAITELLHRLPRQMSGGQRQRVALARALARQAGVVLLDEPLSGLDAQLRLTLRAEIAGVLRGTGATTVHVTHDQNDAMAMADRIAVIREGRLEQLGSPDDLYRQPDSLFVAGFIGSPPMNRLTLTAVDGVHPTPFGPRRAGEHADLVLGVRPEQLKIGGGDVDGDAGEATGDSGLWRASARVTLVEHEGPSTILHLDVDGHALRARTHPDLRVSAGERIVVTADPAHMHVFDLASGRTLGRAADLLIPVAHSERAARRSR</sequence>
<evidence type="ECO:0000313" key="6">
    <source>
        <dbReference type="Proteomes" id="UP001143474"/>
    </source>
</evidence>